<dbReference type="HOGENOM" id="CLU_2014832_0_0_1"/>
<dbReference type="Pfam" id="PF16761">
    <property type="entry name" value="Clr2_transil"/>
    <property type="match status" value="1"/>
</dbReference>
<dbReference type="Proteomes" id="UP000030672">
    <property type="component" value="Unassembled WGS sequence"/>
</dbReference>
<evidence type="ECO:0000259" key="1">
    <source>
        <dbReference type="Pfam" id="PF16761"/>
    </source>
</evidence>
<accession>A0A074VRH5</accession>
<feature type="domain" description="Cryptic loci regulator 2 N-terminal" evidence="1">
    <location>
        <begin position="71"/>
        <end position="133"/>
    </location>
</feature>
<gene>
    <name evidence="2" type="ORF">M437DRAFT_83754</name>
</gene>
<dbReference type="GeneID" id="63921364"/>
<dbReference type="RefSeq" id="XP_040880378.1">
    <property type="nucleotide sequence ID" value="XM_041027991.1"/>
</dbReference>
<evidence type="ECO:0000313" key="2">
    <source>
        <dbReference type="EMBL" id="KEQ63355.1"/>
    </source>
</evidence>
<sequence length="133" mass="14386">MNAPPPPPPAAAANAFFDLSLLPGSNGTGRQPRANHGYVLIAGNQDPRAPHYLSKLSGKYSSRYGVAVQFTNLPQGYTLWWKAKPGRFTRNGTPVGAFYVYGHPRGPFRSVGTLIVHLHSIINNVAPCQCVKC</sequence>
<dbReference type="InterPro" id="IPR031915">
    <property type="entry name" value="Clr2_N"/>
</dbReference>
<proteinExistence type="predicted"/>
<organism evidence="2 3">
    <name type="scientific">Aureobasidium melanogenum (strain CBS 110374)</name>
    <name type="common">Aureobasidium pullulans var. melanogenum</name>
    <dbReference type="NCBI Taxonomy" id="1043003"/>
    <lineage>
        <taxon>Eukaryota</taxon>
        <taxon>Fungi</taxon>
        <taxon>Dikarya</taxon>
        <taxon>Ascomycota</taxon>
        <taxon>Pezizomycotina</taxon>
        <taxon>Dothideomycetes</taxon>
        <taxon>Dothideomycetidae</taxon>
        <taxon>Dothideales</taxon>
        <taxon>Saccotheciaceae</taxon>
        <taxon>Aureobasidium</taxon>
    </lineage>
</organism>
<dbReference type="EMBL" id="KL584831">
    <property type="protein sequence ID" value="KEQ63355.1"/>
    <property type="molecule type" value="Genomic_DNA"/>
</dbReference>
<name>A0A074VRH5_AURM1</name>
<protein>
    <recommendedName>
        <fullName evidence="1">Cryptic loci regulator 2 N-terminal domain-containing protein</fullName>
    </recommendedName>
</protein>
<reference evidence="2 3" key="1">
    <citation type="journal article" date="2014" name="BMC Genomics">
        <title>Genome sequencing of four Aureobasidium pullulans varieties: biotechnological potential, stress tolerance, and description of new species.</title>
        <authorList>
            <person name="Gostin Ar C."/>
            <person name="Ohm R.A."/>
            <person name="Kogej T."/>
            <person name="Sonjak S."/>
            <person name="Turk M."/>
            <person name="Zajc J."/>
            <person name="Zalar P."/>
            <person name="Grube M."/>
            <person name="Sun H."/>
            <person name="Han J."/>
            <person name="Sharma A."/>
            <person name="Chiniquy J."/>
            <person name="Ngan C.Y."/>
            <person name="Lipzen A."/>
            <person name="Barry K."/>
            <person name="Grigoriev I.V."/>
            <person name="Gunde-Cimerman N."/>
        </authorList>
    </citation>
    <scope>NUCLEOTIDE SEQUENCE [LARGE SCALE GENOMIC DNA]</scope>
    <source>
        <strain evidence="2 3">CBS 110374</strain>
    </source>
</reference>
<dbReference type="AlphaFoldDB" id="A0A074VRH5"/>
<evidence type="ECO:0000313" key="3">
    <source>
        <dbReference type="Proteomes" id="UP000030672"/>
    </source>
</evidence>
<keyword evidence="3" id="KW-1185">Reference proteome</keyword>